<keyword evidence="2" id="KW-1185">Reference proteome</keyword>
<dbReference type="GeneID" id="18910959"/>
<dbReference type="RefSeq" id="XP_007394205.1">
    <property type="nucleotide sequence ID" value="XM_007394143.1"/>
</dbReference>
<reference evidence="1 2" key="1">
    <citation type="journal article" date="2012" name="BMC Genomics">
        <title>Comparative genomics of the white-rot fungi, Phanerochaete carnosa and P. chrysosporium, to elucidate the genetic basis of the distinct wood types they colonize.</title>
        <authorList>
            <person name="Suzuki H."/>
            <person name="MacDonald J."/>
            <person name="Syed K."/>
            <person name="Salamov A."/>
            <person name="Hori C."/>
            <person name="Aerts A."/>
            <person name="Henrissat B."/>
            <person name="Wiebenga A."/>
            <person name="vanKuyk P.A."/>
            <person name="Barry K."/>
            <person name="Lindquist E."/>
            <person name="LaButti K."/>
            <person name="Lapidus A."/>
            <person name="Lucas S."/>
            <person name="Coutinho P."/>
            <person name="Gong Y."/>
            <person name="Samejima M."/>
            <person name="Mahadevan R."/>
            <person name="Abou-Zaid M."/>
            <person name="de Vries R.P."/>
            <person name="Igarashi K."/>
            <person name="Yadav J.S."/>
            <person name="Grigoriev I.V."/>
            <person name="Master E.R."/>
        </authorList>
    </citation>
    <scope>NUCLEOTIDE SEQUENCE [LARGE SCALE GENOMIC DNA]</scope>
    <source>
        <strain evidence="1 2">HHB-10118-sp</strain>
    </source>
</reference>
<dbReference type="HOGENOM" id="CLU_393346_0_0_1"/>
<dbReference type="EMBL" id="JH930471">
    <property type="protein sequence ID" value="EKM56353.1"/>
    <property type="molecule type" value="Genomic_DNA"/>
</dbReference>
<dbReference type="OrthoDB" id="2804491at2759"/>
<evidence type="ECO:0000313" key="1">
    <source>
        <dbReference type="EMBL" id="EKM56353.1"/>
    </source>
</evidence>
<proteinExistence type="predicted"/>
<gene>
    <name evidence="1" type="ORF">PHACADRAFT_193970</name>
</gene>
<name>K5VXR6_PHACS</name>
<sequence>MLESNTTLEFYVDDCLIHVAGKLVQHEHYDGLIYNNWLLRDLFGKIVTRLGRLGLGVKVDKLELMHFRRARDAAWNEWEPLGPKLKLQVDGQSHTVEPKHVMQYLGFYLDPRLSFREHVQFYATKASSTRRLYISNVLPILTYSAQLWWDPGWKGKQKPTQDGITPITHIDQLGRTCTEEFAVLEAECRPGDHVKDVFDSQVTFHMNVVDSMQASVKVDGDKLDWWVRNVFVPMVMSVEGNPACALVFMDSSQKKGEHIPGGVAAGAAWVVKHWEKVRWGQFGCRKATPYNAEMAALAQSLNEVMRDLPESVSDIHVFAYNRTALTSILAAGTGPAQMLSVVACQSVHPWLACSPEHWIHVWWCPGHRGMYWNTVIDKDASLEAAELSGEISFAYARQCITANAYAAWRKDMQRPAYRGHNSLVQNADFERCKHTSANWFLRTAEHCPTYLARLVQFTSGHFPYGAFCEHFNFDENQRCWYGTADVKTRDHIWFDCDLWIKKHKPPDDEIAWWGQGERNALRALDLLSPTPPGMSSLKHFLQDWRETPIDLDDVAEFLRLNPAVETFTWLELVDQALADREQGEEDSLALLKADLHIVQRKKAYEMWVATHPSVDLASFTESYAIEVAEAVAKLFEIDELTLVALQAEFGLPAAKARARQARWRGDPIGTPAISHVRMFHLLCPSSFPLSFFPLPCLAQSV</sequence>
<organism evidence="1 2">
    <name type="scientific">Phanerochaete carnosa (strain HHB-10118-sp)</name>
    <name type="common">White-rot fungus</name>
    <name type="synonym">Peniophora carnosa</name>
    <dbReference type="NCBI Taxonomy" id="650164"/>
    <lineage>
        <taxon>Eukaryota</taxon>
        <taxon>Fungi</taxon>
        <taxon>Dikarya</taxon>
        <taxon>Basidiomycota</taxon>
        <taxon>Agaricomycotina</taxon>
        <taxon>Agaricomycetes</taxon>
        <taxon>Polyporales</taxon>
        <taxon>Phanerochaetaceae</taxon>
        <taxon>Phanerochaete</taxon>
    </lineage>
</organism>
<dbReference type="Gene3D" id="3.30.420.10">
    <property type="entry name" value="Ribonuclease H-like superfamily/Ribonuclease H"/>
    <property type="match status" value="1"/>
</dbReference>
<dbReference type="InterPro" id="IPR012337">
    <property type="entry name" value="RNaseH-like_sf"/>
</dbReference>
<dbReference type="KEGG" id="pco:PHACADRAFT_193970"/>
<dbReference type="GO" id="GO:0003676">
    <property type="term" value="F:nucleic acid binding"/>
    <property type="evidence" value="ECO:0007669"/>
    <property type="project" value="InterPro"/>
</dbReference>
<evidence type="ECO:0000313" key="2">
    <source>
        <dbReference type="Proteomes" id="UP000008370"/>
    </source>
</evidence>
<evidence type="ECO:0008006" key="3">
    <source>
        <dbReference type="Google" id="ProtNLM"/>
    </source>
</evidence>
<dbReference type="SUPFAM" id="SSF53098">
    <property type="entry name" value="Ribonuclease H-like"/>
    <property type="match status" value="1"/>
</dbReference>
<dbReference type="InParanoid" id="K5VXR6"/>
<accession>K5VXR6</accession>
<dbReference type="AlphaFoldDB" id="K5VXR6"/>
<dbReference type="InterPro" id="IPR036397">
    <property type="entry name" value="RNaseH_sf"/>
</dbReference>
<protein>
    <recommendedName>
        <fullName evidence="3">RNase H type-1 domain-containing protein</fullName>
    </recommendedName>
</protein>
<dbReference type="Proteomes" id="UP000008370">
    <property type="component" value="Unassembled WGS sequence"/>
</dbReference>